<evidence type="ECO:0000256" key="1">
    <source>
        <dbReference type="SAM" id="MobiDB-lite"/>
    </source>
</evidence>
<organism evidence="2 3">
    <name type="scientific">Sphingomonas aracearum</name>
    <dbReference type="NCBI Taxonomy" id="2283317"/>
    <lineage>
        <taxon>Bacteria</taxon>
        <taxon>Pseudomonadati</taxon>
        <taxon>Pseudomonadota</taxon>
        <taxon>Alphaproteobacteria</taxon>
        <taxon>Sphingomonadales</taxon>
        <taxon>Sphingomonadaceae</taxon>
        <taxon>Sphingomonas</taxon>
    </lineage>
</organism>
<sequence>MLSRPATARQTSASEMSTPASISDVDTIRAARDTAWSRMRARKAFTSVCCCGLPVAARIASTWSGRSTPARDGSSSPCARA</sequence>
<name>A0A369W1N9_9SPHN</name>
<proteinExistence type="predicted"/>
<feature type="region of interest" description="Disordered" evidence="1">
    <location>
        <begin position="62"/>
        <end position="81"/>
    </location>
</feature>
<protein>
    <submittedName>
        <fullName evidence="2">Uncharacterized protein</fullName>
    </submittedName>
</protein>
<accession>A0A369W1N9</accession>
<evidence type="ECO:0000313" key="2">
    <source>
        <dbReference type="EMBL" id="RDE07270.1"/>
    </source>
</evidence>
<dbReference type="Proteomes" id="UP000253918">
    <property type="component" value="Unassembled WGS sequence"/>
</dbReference>
<dbReference type="EMBL" id="QQNB01000001">
    <property type="protein sequence ID" value="RDE07270.1"/>
    <property type="molecule type" value="Genomic_DNA"/>
</dbReference>
<dbReference type="RefSeq" id="WP_114686850.1">
    <property type="nucleotide sequence ID" value="NZ_QQNB01000001.1"/>
</dbReference>
<dbReference type="AlphaFoldDB" id="A0A369W1N9"/>
<feature type="compositionally biased region" description="Polar residues" evidence="1">
    <location>
        <begin position="8"/>
        <end position="21"/>
    </location>
</feature>
<feature type="region of interest" description="Disordered" evidence="1">
    <location>
        <begin position="1"/>
        <end position="23"/>
    </location>
</feature>
<keyword evidence="3" id="KW-1185">Reference proteome</keyword>
<evidence type="ECO:0000313" key="3">
    <source>
        <dbReference type="Proteomes" id="UP000253918"/>
    </source>
</evidence>
<gene>
    <name evidence="2" type="ORF">DVW87_06485</name>
</gene>
<reference evidence="2 3" key="1">
    <citation type="submission" date="2018-07" db="EMBL/GenBank/DDBJ databases">
        <title>a novel species of Sphingomonas isolated from the rhizosphere soil of Araceae plant.</title>
        <authorList>
            <person name="Zhiyong W."/>
            <person name="Qinglan Z."/>
            <person name="Zhiwei F."/>
            <person name="Ding X."/>
            <person name="Gejiao W."/>
            <person name="Shixue Z."/>
        </authorList>
    </citation>
    <scope>NUCLEOTIDE SEQUENCE [LARGE SCALE GENOMIC DNA]</scope>
    <source>
        <strain evidence="2 3">WZY 27</strain>
    </source>
</reference>
<comment type="caution">
    <text evidence="2">The sequence shown here is derived from an EMBL/GenBank/DDBJ whole genome shotgun (WGS) entry which is preliminary data.</text>
</comment>